<dbReference type="EMBL" id="ABLOMU010000009">
    <property type="protein sequence ID" value="EKT4440661.1"/>
    <property type="molecule type" value="Genomic_DNA"/>
</dbReference>
<dbReference type="RefSeq" id="WP_154267699.1">
    <property type="nucleotide sequence ID" value="NZ_AP021908.1"/>
</dbReference>
<evidence type="ECO:0000313" key="4">
    <source>
        <dbReference type="Proteomes" id="UP000625930"/>
    </source>
</evidence>
<dbReference type="Proteomes" id="UP000625930">
    <property type="component" value="Unassembled WGS sequence"/>
</dbReference>
<protein>
    <submittedName>
        <fullName evidence="3">Uncharacterized protein</fullName>
    </submittedName>
</protein>
<feature type="region of interest" description="Disordered" evidence="1">
    <location>
        <begin position="33"/>
        <end position="53"/>
    </location>
</feature>
<sequence>MTMIPFDMTARDYYVAGCIRRGIREHRARLNERERQAHKNRTQVAPCPSPVVI</sequence>
<accession>A0AA90ARB9</accession>
<reference evidence="2" key="2">
    <citation type="submission" date="2022-07" db="EMBL/GenBank/DDBJ databases">
        <authorList>
            <consortium name="Clinical and Environmental Microbiology Branch: Whole genome sequencing antimicrobial resistance pathogens in the healthcare setting"/>
        </authorList>
    </citation>
    <scope>NUCLEOTIDE SEQUENCE</scope>
    <source>
        <strain evidence="2">Stenotrophomonas_maltophilia_2021CK-00905</strain>
    </source>
</reference>
<evidence type="ECO:0000256" key="1">
    <source>
        <dbReference type="SAM" id="MobiDB-lite"/>
    </source>
</evidence>
<comment type="caution">
    <text evidence="3">The sequence shown here is derived from an EMBL/GenBank/DDBJ whole genome shotgun (WGS) entry which is preliminary data.</text>
</comment>
<dbReference type="EMBL" id="JADUNP010000002">
    <property type="protein sequence ID" value="MBH1650850.1"/>
    <property type="molecule type" value="Genomic_DNA"/>
</dbReference>
<dbReference type="Proteomes" id="UP001214521">
    <property type="component" value="Unassembled WGS sequence"/>
</dbReference>
<proteinExistence type="predicted"/>
<reference evidence="3" key="1">
    <citation type="submission" date="2020-11" db="EMBL/GenBank/DDBJ databases">
        <title>Enhanced detection system for hospital associated transmission using whole genome sequencing surveillance.</title>
        <authorList>
            <person name="Harrison L.H."/>
            <person name="Van Tyne D."/>
            <person name="Marsh J.W."/>
            <person name="Griffith M.P."/>
            <person name="Snyder D.J."/>
            <person name="Cooper V.S."/>
            <person name="Mustapha M."/>
        </authorList>
    </citation>
    <scope>NUCLEOTIDE SEQUENCE</scope>
    <source>
        <strain evidence="3">STEN00091</strain>
    </source>
</reference>
<evidence type="ECO:0000313" key="3">
    <source>
        <dbReference type="EMBL" id="MBH1650850.1"/>
    </source>
</evidence>
<evidence type="ECO:0000313" key="2">
    <source>
        <dbReference type="EMBL" id="EKT4440661.1"/>
    </source>
</evidence>
<name>A0AA90ARB9_STEMA</name>
<gene>
    <name evidence="3" type="ORF">I5U67_01490</name>
    <name evidence="2" type="ORF">QEK83_001295</name>
</gene>
<dbReference type="AlphaFoldDB" id="A0AA90ARB9"/>
<organism evidence="3 4">
    <name type="scientific">Stenotrophomonas maltophilia</name>
    <name type="common">Pseudomonas maltophilia</name>
    <name type="synonym">Xanthomonas maltophilia</name>
    <dbReference type="NCBI Taxonomy" id="40324"/>
    <lineage>
        <taxon>Bacteria</taxon>
        <taxon>Pseudomonadati</taxon>
        <taxon>Pseudomonadota</taxon>
        <taxon>Gammaproteobacteria</taxon>
        <taxon>Lysobacterales</taxon>
        <taxon>Lysobacteraceae</taxon>
        <taxon>Stenotrophomonas</taxon>
        <taxon>Stenotrophomonas maltophilia group</taxon>
    </lineage>
</organism>